<sequence>METQTDKRKSWQCKHCEKEDRKGRLIGHILKHHVVFDRLPFSFSRCSFRCNDKKTLVDHLENYKRHFAEVADRQGRISLDRVLQRSENLYWVKDMEPVLGLYGISIMSESPTTGNAGCDEDGLFEPQEDVLPAWLLDNYTTPSSPEPAALTTLQPFRYATSTSQGFSATPVREGQSQAQRNVSTNGNMCKAADVSEVVPFMDVLTSLAKIGMRRVTPTSQGFSATPVRLSQTQAKKKCLYQ</sequence>
<evidence type="ECO:0000313" key="2">
    <source>
        <dbReference type="Proteomes" id="UP000828390"/>
    </source>
</evidence>
<dbReference type="Proteomes" id="UP000828390">
    <property type="component" value="Unassembled WGS sequence"/>
</dbReference>
<dbReference type="AlphaFoldDB" id="A0A9D4LRF9"/>
<comment type="caution">
    <text evidence="1">The sequence shown here is derived from an EMBL/GenBank/DDBJ whole genome shotgun (WGS) entry which is preliminary data.</text>
</comment>
<name>A0A9D4LRF9_DREPO</name>
<reference evidence="1" key="1">
    <citation type="journal article" date="2019" name="bioRxiv">
        <title>The Genome of the Zebra Mussel, Dreissena polymorpha: A Resource for Invasive Species Research.</title>
        <authorList>
            <person name="McCartney M.A."/>
            <person name="Auch B."/>
            <person name="Kono T."/>
            <person name="Mallez S."/>
            <person name="Zhang Y."/>
            <person name="Obille A."/>
            <person name="Becker A."/>
            <person name="Abrahante J.E."/>
            <person name="Garbe J."/>
            <person name="Badalamenti J.P."/>
            <person name="Herman A."/>
            <person name="Mangelson H."/>
            <person name="Liachko I."/>
            <person name="Sullivan S."/>
            <person name="Sone E.D."/>
            <person name="Koren S."/>
            <person name="Silverstein K.A.T."/>
            <person name="Beckman K.B."/>
            <person name="Gohl D.M."/>
        </authorList>
    </citation>
    <scope>NUCLEOTIDE SEQUENCE</scope>
    <source>
        <strain evidence="1">Duluth1</strain>
        <tissue evidence="1">Whole animal</tissue>
    </source>
</reference>
<dbReference type="EMBL" id="JAIWYP010000002">
    <property type="protein sequence ID" value="KAH3863333.1"/>
    <property type="molecule type" value="Genomic_DNA"/>
</dbReference>
<protein>
    <submittedName>
        <fullName evidence="1">Uncharacterized protein</fullName>
    </submittedName>
</protein>
<gene>
    <name evidence="1" type="ORF">DPMN_026318</name>
</gene>
<proteinExistence type="predicted"/>
<accession>A0A9D4LRF9</accession>
<organism evidence="1 2">
    <name type="scientific">Dreissena polymorpha</name>
    <name type="common">Zebra mussel</name>
    <name type="synonym">Mytilus polymorpha</name>
    <dbReference type="NCBI Taxonomy" id="45954"/>
    <lineage>
        <taxon>Eukaryota</taxon>
        <taxon>Metazoa</taxon>
        <taxon>Spiralia</taxon>
        <taxon>Lophotrochozoa</taxon>
        <taxon>Mollusca</taxon>
        <taxon>Bivalvia</taxon>
        <taxon>Autobranchia</taxon>
        <taxon>Heteroconchia</taxon>
        <taxon>Euheterodonta</taxon>
        <taxon>Imparidentia</taxon>
        <taxon>Neoheterodontei</taxon>
        <taxon>Myida</taxon>
        <taxon>Dreissenoidea</taxon>
        <taxon>Dreissenidae</taxon>
        <taxon>Dreissena</taxon>
    </lineage>
</organism>
<reference evidence="1" key="2">
    <citation type="submission" date="2020-11" db="EMBL/GenBank/DDBJ databases">
        <authorList>
            <person name="McCartney M.A."/>
            <person name="Auch B."/>
            <person name="Kono T."/>
            <person name="Mallez S."/>
            <person name="Becker A."/>
            <person name="Gohl D.M."/>
            <person name="Silverstein K.A.T."/>
            <person name="Koren S."/>
            <person name="Bechman K.B."/>
            <person name="Herman A."/>
            <person name="Abrahante J.E."/>
            <person name="Garbe J."/>
        </authorList>
    </citation>
    <scope>NUCLEOTIDE SEQUENCE</scope>
    <source>
        <strain evidence="1">Duluth1</strain>
        <tissue evidence="1">Whole animal</tissue>
    </source>
</reference>
<keyword evidence="2" id="KW-1185">Reference proteome</keyword>
<evidence type="ECO:0000313" key="1">
    <source>
        <dbReference type="EMBL" id="KAH3863333.1"/>
    </source>
</evidence>